<evidence type="ECO:0000313" key="2">
    <source>
        <dbReference type="EMBL" id="KAI5355522.1"/>
    </source>
</evidence>
<dbReference type="Proteomes" id="UP001054821">
    <property type="component" value="Chromosome 1"/>
</dbReference>
<dbReference type="PROSITE" id="PS50994">
    <property type="entry name" value="INTEGRASE"/>
    <property type="match status" value="1"/>
</dbReference>
<dbReference type="Gene3D" id="3.30.420.10">
    <property type="entry name" value="Ribonuclease H-like superfamily/Ribonuclease H"/>
    <property type="match status" value="1"/>
</dbReference>
<dbReference type="EMBL" id="JAJFAZ020000001">
    <property type="protein sequence ID" value="KAI5355522.1"/>
    <property type="molecule type" value="Genomic_DNA"/>
</dbReference>
<dbReference type="InterPro" id="IPR036397">
    <property type="entry name" value="RNaseH_sf"/>
</dbReference>
<dbReference type="InterPro" id="IPR016197">
    <property type="entry name" value="Chromo-like_dom_sf"/>
</dbReference>
<evidence type="ECO:0000313" key="3">
    <source>
        <dbReference type="Proteomes" id="UP001054821"/>
    </source>
</evidence>
<dbReference type="GO" id="GO:0003676">
    <property type="term" value="F:nucleic acid binding"/>
    <property type="evidence" value="ECO:0007669"/>
    <property type="project" value="InterPro"/>
</dbReference>
<accession>A0AAD4ZWF2</accession>
<dbReference type="InterPro" id="IPR041588">
    <property type="entry name" value="Integrase_H2C2"/>
</dbReference>
<comment type="caution">
    <text evidence="2">The sequence shown here is derived from an EMBL/GenBank/DDBJ whole genome shotgun (WGS) entry which is preliminary data.</text>
</comment>
<proteinExistence type="predicted"/>
<dbReference type="InterPro" id="IPR012337">
    <property type="entry name" value="RNaseH-like_sf"/>
</dbReference>
<dbReference type="InterPro" id="IPR001584">
    <property type="entry name" value="Integrase_cat-core"/>
</dbReference>
<protein>
    <recommendedName>
        <fullName evidence="1">Integrase catalytic domain-containing protein</fullName>
    </recommendedName>
</protein>
<name>A0AAD4ZWF2_PRUDU</name>
<dbReference type="FunFam" id="1.10.340.70:FF:000001">
    <property type="entry name" value="Retrovirus-related Pol polyprotein from transposon gypsy-like Protein"/>
    <property type="match status" value="1"/>
</dbReference>
<dbReference type="Pfam" id="PF24626">
    <property type="entry name" value="SH3_Tf2-1"/>
    <property type="match status" value="1"/>
</dbReference>
<dbReference type="InterPro" id="IPR056924">
    <property type="entry name" value="SH3_Tf2-1"/>
</dbReference>
<gene>
    <name evidence="2" type="ORF">L3X38_008417</name>
</gene>
<dbReference type="SUPFAM" id="SSF53098">
    <property type="entry name" value="Ribonuclease H-like"/>
    <property type="match status" value="1"/>
</dbReference>
<keyword evidence="3" id="KW-1185">Reference proteome</keyword>
<organism evidence="2 3">
    <name type="scientific">Prunus dulcis</name>
    <name type="common">Almond</name>
    <name type="synonym">Amygdalus dulcis</name>
    <dbReference type="NCBI Taxonomy" id="3755"/>
    <lineage>
        <taxon>Eukaryota</taxon>
        <taxon>Viridiplantae</taxon>
        <taxon>Streptophyta</taxon>
        <taxon>Embryophyta</taxon>
        <taxon>Tracheophyta</taxon>
        <taxon>Spermatophyta</taxon>
        <taxon>Magnoliopsida</taxon>
        <taxon>eudicotyledons</taxon>
        <taxon>Gunneridae</taxon>
        <taxon>Pentapetalae</taxon>
        <taxon>rosids</taxon>
        <taxon>fabids</taxon>
        <taxon>Rosales</taxon>
        <taxon>Rosaceae</taxon>
        <taxon>Amygdaloideae</taxon>
        <taxon>Amygdaleae</taxon>
        <taxon>Prunus</taxon>
    </lineage>
</organism>
<sequence>MVELRKLRVELDVDDQGALLATLRVRPILVERIIAAQAEDPLICTLRAEVENGTRTDCSVRNDGALMVGNRLYVPHDEALKREILEEAHNSTFAMHPESTKMYHTLREHYWWPFMKKEIAEYVRKCLICQQVKAERQKPAGLLQPLPIPEWKWEHLTMDFVFKLPRTRNKHDREWVIVDRLTKSAHFLPVRANYTLSKLAQLFIDEIVRLHGVPVSITSDRDPRFTSRFCTKLHEAFGTRLQFSTAFHPQTDGQSERTIQTLEDMLRACALQFRNDWDEKLPLMEFAYNNSYQAIGENRLEVADDVERTKEQVKIIRERLKIAQDRQKSYAYNRRKELQFEVGDWVFLKLSPWKGVVRFGKRGKLSPRYIGPYEVVERVGPVAYRLALPSDLSRLHDVFHVSMLRKYIPDPFHVLEEQPIELQEDLTYVEQPVQLLDRKMQVLRSREIPLVKVLWRSHTVEEATWESEDQMREQYPYLFE</sequence>
<dbReference type="AlphaFoldDB" id="A0AAD4ZWF2"/>
<feature type="domain" description="Integrase catalytic" evidence="1">
    <location>
        <begin position="143"/>
        <end position="318"/>
    </location>
</feature>
<dbReference type="GO" id="GO:0015074">
    <property type="term" value="P:DNA integration"/>
    <property type="evidence" value="ECO:0007669"/>
    <property type="project" value="InterPro"/>
</dbReference>
<dbReference type="Pfam" id="PF17921">
    <property type="entry name" value="Integrase_H2C2"/>
    <property type="match status" value="1"/>
</dbReference>
<dbReference type="PANTHER" id="PTHR45835:SF99">
    <property type="entry name" value="CHROMO DOMAIN-CONTAINING PROTEIN-RELATED"/>
    <property type="match status" value="1"/>
</dbReference>
<dbReference type="SUPFAM" id="SSF54160">
    <property type="entry name" value="Chromo domain-like"/>
    <property type="match status" value="1"/>
</dbReference>
<evidence type="ECO:0000259" key="1">
    <source>
        <dbReference type="PROSITE" id="PS50994"/>
    </source>
</evidence>
<dbReference type="PANTHER" id="PTHR45835">
    <property type="entry name" value="YALI0A06105P"/>
    <property type="match status" value="1"/>
</dbReference>
<reference evidence="2 3" key="1">
    <citation type="journal article" date="2022" name="G3 (Bethesda)">
        <title>Whole-genome sequence and methylome profiling of the almond [Prunus dulcis (Mill.) D.A. Webb] cultivar 'Nonpareil'.</title>
        <authorList>
            <person name="D'Amico-Willman K.M."/>
            <person name="Ouma W.Z."/>
            <person name="Meulia T."/>
            <person name="Sideli G.M."/>
            <person name="Gradziel T.M."/>
            <person name="Fresnedo-Ramirez J."/>
        </authorList>
    </citation>
    <scope>NUCLEOTIDE SEQUENCE [LARGE SCALE GENOMIC DNA]</scope>
    <source>
        <strain evidence="2">Clone GOH B32 T37-40</strain>
    </source>
</reference>
<dbReference type="Gene3D" id="1.10.340.70">
    <property type="match status" value="1"/>
</dbReference>